<evidence type="ECO:0000256" key="1">
    <source>
        <dbReference type="SAM" id="MobiDB-lite"/>
    </source>
</evidence>
<gene>
    <name evidence="2" type="ORF">EX30DRAFT_55569</name>
</gene>
<feature type="compositionally biased region" description="Polar residues" evidence="1">
    <location>
        <begin position="319"/>
        <end position="331"/>
    </location>
</feature>
<dbReference type="InParanoid" id="A0A4S2MUS9"/>
<protein>
    <submittedName>
        <fullName evidence="2">Uncharacterized protein</fullName>
    </submittedName>
</protein>
<feature type="compositionally biased region" description="Basic and acidic residues" evidence="1">
    <location>
        <begin position="1"/>
        <end position="27"/>
    </location>
</feature>
<evidence type="ECO:0000313" key="3">
    <source>
        <dbReference type="Proteomes" id="UP000298138"/>
    </source>
</evidence>
<reference evidence="2 3" key="1">
    <citation type="submission" date="2019-04" db="EMBL/GenBank/DDBJ databases">
        <title>Comparative genomics and transcriptomics to analyze fruiting body development in filamentous ascomycetes.</title>
        <authorList>
            <consortium name="DOE Joint Genome Institute"/>
            <person name="Lutkenhaus R."/>
            <person name="Traeger S."/>
            <person name="Breuer J."/>
            <person name="Kuo A."/>
            <person name="Lipzen A."/>
            <person name="Pangilinan J."/>
            <person name="Dilworth D."/>
            <person name="Sandor L."/>
            <person name="Poggeler S."/>
            <person name="Barry K."/>
            <person name="Grigoriev I.V."/>
            <person name="Nowrousian M."/>
        </authorList>
    </citation>
    <scope>NUCLEOTIDE SEQUENCE [LARGE SCALE GENOMIC DNA]</scope>
    <source>
        <strain evidence="2 3">CBS 389.68</strain>
    </source>
</reference>
<feature type="compositionally biased region" description="Basic and acidic residues" evidence="1">
    <location>
        <begin position="270"/>
        <end position="279"/>
    </location>
</feature>
<name>A0A4S2MUS9_9PEZI</name>
<evidence type="ECO:0000313" key="2">
    <source>
        <dbReference type="EMBL" id="TGZ80273.1"/>
    </source>
</evidence>
<feature type="region of interest" description="Disordered" evidence="1">
    <location>
        <begin position="310"/>
        <end position="331"/>
    </location>
</feature>
<proteinExistence type="predicted"/>
<feature type="region of interest" description="Disordered" evidence="1">
    <location>
        <begin position="1"/>
        <end position="292"/>
    </location>
</feature>
<feature type="compositionally biased region" description="Basic and acidic residues" evidence="1">
    <location>
        <begin position="188"/>
        <end position="242"/>
    </location>
</feature>
<dbReference type="AlphaFoldDB" id="A0A4S2MUS9"/>
<accession>A0A4S2MUS9</accession>
<keyword evidence="3" id="KW-1185">Reference proteome</keyword>
<dbReference type="EMBL" id="ML220125">
    <property type="protein sequence ID" value="TGZ80273.1"/>
    <property type="molecule type" value="Genomic_DNA"/>
</dbReference>
<dbReference type="Proteomes" id="UP000298138">
    <property type="component" value="Unassembled WGS sequence"/>
</dbReference>
<organism evidence="2 3">
    <name type="scientific">Ascodesmis nigricans</name>
    <dbReference type="NCBI Taxonomy" id="341454"/>
    <lineage>
        <taxon>Eukaryota</taxon>
        <taxon>Fungi</taxon>
        <taxon>Dikarya</taxon>
        <taxon>Ascomycota</taxon>
        <taxon>Pezizomycotina</taxon>
        <taxon>Pezizomycetes</taxon>
        <taxon>Pezizales</taxon>
        <taxon>Ascodesmidaceae</taxon>
        <taxon>Ascodesmis</taxon>
    </lineage>
</organism>
<sequence>MPRPERGTPEYDAYKAAKRAKEARESRSANLLTIDSSHSRHRSRSRHSGYGTSDSDDEGRRIRTHSPAPDSEDRSRRRRRAESGGNLLTVEDHRSSRHRSLSRHSGYGSEDSCDEGRRIRTHSPAPDSESVATEDRARRRRRRGDSSGNLLTVDDPRDRRSSRHRSVSRHSGYGDSEDEEGGRRIRTHSRDPAYGEDKSRRRPERERSRVRFEEDDRRRSQRSPERESYRDQDGRKIIRDHSPAPPVFVERVETLKGESSAGSSARRKGKDGEKSKDRGVYNAPEPPISYQPPAYVDTAAAIGALGVLPGKKPSRHGHSQSMSYSGSGRRF</sequence>